<sequence>MTDYDDYFTHDDKPFAENLNDALLLSNVFDFTVPIRLPEMFNNSAWVNTLSPRKAGVAIITLDELMNDITITNDSEGNSVLEATGNTSFGFLFYPNFNSFGSIYSVDWEGEGNITVDLYTADNQLIQASISKGVISNSNPHLRELEQVLFVVHMPGGSVLNSFEIVMKNKQVERYGAEVGISDVTGLQEQLNGKVNISSIVNNLSSNEVSRPLSANMGKVLDSRISGKVDKVNGKGLSTNDFNNNYKTKLDNINSTVTPLYLAGSLKGRIIEIKNGSVTWYLLQLINYTAPRNTTLTESNIPSKLFTNPFGSDIQLPSIWIHSPPSSVYSFNIELLNGNRYWGFVTNQSSDVVLGSVFYVGLKL</sequence>
<dbReference type="KEGG" id="mol:YLM1_1779"/>
<proteinExistence type="predicted"/>
<dbReference type="RefSeq" id="WP_067148748.1">
    <property type="nucleotide sequence ID" value="NZ_CP014265.1"/>
</dbReference>
<dbReference type="InterPro" id="IPR054500">
    <property type="entry name" value="Phage_fiber_rpt"/>
</dbReference>
<reference evidence="2" key="2">
    <citation type="submission" date="2016-02" db="EMBL/GenBank/DDBJ databases">
        <title>The draft genome sequence of the rumen methanogen Methanobrevibacter olleyae YLM1.</title>
        <authorList>
            <consortium name="New Zealand Agricultural Greenhouse Gas Research Centre/Pastoral Greenhouse Gas Research Consortium"/>
            <person name="Kelly W.J."/>
            <person name="Li D."/>
            <person name="Lambie S.C."/>
            <person name="Attwood G.T."/>
            <person name="Altermann E."/>
            <person name="Leahy S.C."/>
        </authorList>
    </citation>
    <scope>NUCLEOTIDE SEQUENCE [LARGE SCALE GENOMIC DNA]</scope>
    <source>
        <strain evidence="2">YLM1</strain>
    </source>
</reference>
<dbReference type="Pfam" id="PF22337">
    <property type="entry name" value="Phage_fiber_rpt"/>
    <property type="match status" value="1"/>
</dbReference>
<accession>A0A126R2Q8</accession>
<keyword evidence="2" id="KW-1185">Reference proteome</keyword>
<gene>
    <name evidence="1" type="ORF">YLM1_1779</name>
</gene>
<dbReference type="AlphaFoldDB" id="A0A126R2Q8"/>
<dbReference type="GeneID" id="28490088"/>
<dbReference type="Proteomes" id="UP000066376">
    <property type="component" value="Chromosome"/>
</dbReference>
<dbReference type="EMBL" id="CP014265">
    <property type="protein sequence ID" value="AMK16334.1"/>
    <property type="molecule type" value="Genomic_DNA"/>
</dbReference>
<protein>
    <submittedName>
        <fullName evidence="1">Uncharacterized protein</fullName>
    </submittedName>
</protein>
<evidence type="ECO:0000313" key="1">
    <source>
        <dbReference type="EMBL" id="AMK16334.1"/>
    </source>
</evidence>
<name>A0A126R2Q8_METOL</name>
<reference evidence="1 2" key="1">
    <citation type="journal article" date="2016" name="Genome Announc.">
        <title>Draft Genome Sequence of the Rumen Methanogen Methanobrevibacter olleyae YLM1.</title>
        <authorList>
            <person name="Kelly W.J."/>
            <person name="Li D."/>
            <person name="Lambie S.C."/>
            <person name="Cox F."/>
            <person name="Attwood G.T."/>
            <person name="Altermann E."/>
            <person name="Leahy S.C."/>
        </authorList>
    </citation>
    <scope>NUCLEOTIDE SEQUENCE [LARGE SCALE GENOMIC DNA]</scope>
    <source>
        <strain evidence="1 2">YLM1</strain>
    </source>
</reference>
<organism evidence="1 2">
    <name type="scientific">Methanobrevibacter olleyae</name>
    <dbReference type="NCBI Taxonomy" id="294671"/>
    <lineage>
        <taxon>Archaea</taxon>
        <taxon>Methanobacteriati</taxon>
        <taxon>Methanobacteriota</taxon>
        <taxon>Methanomada group</taxon>
        <taxon>Methanobacteria</taxon>
        <taxon>Methanobacteriales</taxon>
        <taxon>Methanobacteriaceae</taxon>
        <taxon>Methanobrevibacter</taxon>
    </lineage>
</organism>
<dbReference type="STRING" id="294671.YLM1_1779"/>
<dbReference type="PATRIC" id="fig|294671.3.peg.1849"/>
<evidence type="ECO:0000313" key="2">
    <source>
        <dbReference type="Proteomes" id="UP000066376"/>
    </source>
</evidence>